<reference evidence="11 12" key="1">
    <citation type="submission" date="2019-07" db="EMBL/GenBank/DDBJ databases">
        <title>Whole genome shotgun sequence of Reyranella soli NBRC 108950.</title>
        <authorList>
            <person name="Hosoyama A."/>
            <person name="Uohara A."/>
            <person name="Ohji S."/>
            <person name="Ichikawa N."/>
        </authorList>
    </citation>
    <scope>NUCLEOTIDE SEQUENCE [LARGE SCALE GENOMIC DNA]</scope>
    <source>
        <strain evidence="11 12">NBRC 108950</strain>
    </source>
</reference>
<proteinExistence type="inferred from homology"/>
<dbReference type="AlphaFoldDB" id="A0A512NMU2"/>
<comment type="subcellular location">
    <subcellularLocation>
        <location evidence="1 9">Cell inner membrane</location>
        <topology evidence="1 9">Multi-pass membrane protein</topology>
    </subcellularLocation>
</comment>
<dbReference type="RefSeq" id="WP_147155626.1">
    <property type="nucleotide sequence ID" value="NZ_BKAJ01000156.1"/>
</dbReference>
<dbReference type="EMBL" id="BKAJ01000156">
    <property type="protein sequence ID" value="GEP60277.1"/>
    <property type="molecule type" value="Genomic_DNA"/>
</dbReference>
<dbReference type="GO" id="GO:0015740">
    <property type="term" value="P:C4-dicarboxylate transport"/>
    <property type="evidence" value="ECO:0007669"/>
    <property type="project" value="TreeGrafter"/>
</dbReference>
<evidence type="ECO:0000256" key="2">
    <source>
        <dbReference type="ARBA" id="ARBA00022448"/>
    </source>
</evidence>
<comment type="caution">
    <text evidence="11">The sequence shown here is derived from an EMBL/GenBank/DDBJ whole genome shotgun (WGS) entry which is preliminary data.</text>
</comment>
<organism evidence="11 12">
    <name type="scientific">Reyranella soli</name>
    <dbReference type="NCBI Taxonomy" id="1230389"/>
    <lineage>
        <taxon>Bacteria</taxon>
        <taxon>Pseudomonadati</taxon>
        <taxon>Pseudomonadota</taxon>
        <taxon>Alphaproteobacteria</taxon>
        <taxon>Hyphomicrobiales</taxon>
        <taxon>Reyranellaceae</taxon>
        <taxon>Reyranella</taxon>
    </lineage>
</organism>
<keyword evidence="6 9" id="KW-1133">Transmembrane helix</keyword>
<dbReference type="InterPro" id="IPR055348">
    <property type="entry name" value="DctQ"/>
</dbReference>
<comment type="similarity">
    <text evidence="8 9">Belongs to the TRAP transporter small permease family.</text>
</comment>
<evidence type="ECO:0000256" key="7">
    <source>
        <dbReference type="ARBA" id="ARBA00023136"/>
    </source>
</evidence>
<keyword evidence="12" id="KW-1185">Reference proteome</keyword>
<gene>
    <name evidence="11" type="ORF">RSO01_74430</name>
</gene>
<keyword evidence="7 9" id="KW-0472">Membrane</keyword>
<evidence type="ECO:0000256" key="4">
    <source>
        <dbReference type="ARBA" id="ARBA00022519"/>
    </source>
</evidence>
<evidence type="ECO:0000256" key="9">
    <source>
        <dbReference type="RuleBase" id="RU369079"/>
    </source>
</evidence>
<protein>
    <recommendedName>
        <fullName evidence="9">TRAP transporter small permease protein</fullName>
    </recommendedName>
</protein>
<feature type="domain" description="Tripartite ATP-independent periplasmic transporters DctQ component" evidence="10">
    <location>
        <begin position="36"/>
        <end position="167"/>
    </location>
</feature>
<dbReference type="GO" id="GO:0005886">
    <property type="term" value="C:plasma membrane"/>
    <property type="evidence" value="ECO:0007669"/>
    <property type="project" value="UniProtKB-SubCell"/>
</dbReference>
<evidence type="ECO:0000256" key="8">
    <source>
        <dbReference type="ARBA" id="ARBA00038436"/>
    </source>
</evidence>
<dbReference type="GO" id="GO:0022857">
    <property type="term" value="F:transmembrane transporter activity"/>
    <property type="evidence" value="ECO:0007669"/>
    <property type="project" value="UniProtKB-UniRule"/>
</dbReference>
<feature type="transmembrane region" description="Helical" evidence="9">
    <location>
        <begin position="144"/>
        <end position="163"/>
    </location>
</feature>
<accession>A0A512NMU2</accession>
<evidence type="ECO:0000256" key="5">
    <source>
        <dbReference type="ARBA" id="ARBA00022692"/>
    </source>
</evidence>
<feature type="transmembrane region" description="Helical" evidence="9">
    <location>
        <begin position="59"/>
        <end position="77"/>
    </location>
</feature>
<keyword evidence="2 9" id="KW-0813">Transport</keyword>
<dbReference type="Pfam" id="PF04290">
    <property type="entry name" value="DctQ"/>
    <property type="match status" value="1"/>
</dbReference>
<feature type="transmembrane region" description="Helical" evidence="9">
    <location>
        <begin position="98"/>
        <end position="124"/>
    </location>
</feature>
<evidence type="ECO:0000313" key="11">
    <source>
        <dbReference type="EMBL" id="GEP60277.1"/>
    </source>
</evidence>
<dbReference type="OrthoDB" id="9797534at2"/>
<keyword evidence="3" id="KW-1003">Cell membrane</keyword>
<dbReference type="Proteomes" id="UP000321058">
    <property type="component" value="Unassembled WGS sequence"/>
</dbReference>
<dbReference type="PANTHER" id="PTHR35011">
    <property type="entry name" value="2,3-DIKETO-L-GULONATE TRAP TRANSPORTER SMALL PERMEASE PROTEIN YIAM"/>
    <property type="match status" value="1"/>
</dbReference>
<evidence type="ECO:0000256" key="1">
    <source>
        <dbReference type="ARBA" id="ARBA00004429"/>
    </source>
</evidence>
<dbReference type="PANTHER" id="PTHR35011:SF10">
    <property type="entry name" value="TRAP TRANSPORTER SMALL PERMEASE PROTEIN"/>
    <property type="match status" value="1"/>
</dbReference>
<name>A0A512NMU2_9HYPH</name>
<comment type="subunit">
    <text evidence="9">The complex comprises the extracytoplasmic solute receptor protein and the two transmembrane proteins.</text>
</comment>
<evidence type="ECO:0000256" key="6">
    <source>
        <dbReference type="ARBA" id="ARBA00022989"/>
    </source>
</evidence>
<sequence length="170" mass="18694">MQPSSPEAPSRGALGRWVGRVAWACGVLAAIAVVAILVIVCVETVLRQFQASLMVTDEIAGYLNAAAIFLGLAWTLREGGFIRVELLYDRAMGRLKQALRWLIVLTATAFTAITLWVCIQQVIYAVDRDTRAVSIIDTPEWIPQSAMVLGLAVLLLQLVAWLVDRVRHIP</sequence>
<evidence type="ECO:0000313" key="12">
    <source>
        <dbReference type="Proteomes" id="UP000321058"/>
    </source>
</evidence>
<feature type="transmembrane region" description="Helical" evidence="9">
    <location>
        <begin position="21"/>
        <end position="39"/>
    </location>
</feature>
<comment type="function">
    <text evidence="9">Part of the tripartite ATP-independent periplasmic (TRAP) transport system.</text>
</comment>
<keyword evidence="5 9" id="KW-0812">Transmembrane</keyword>
<evidence type="ECO:0000259" key="10">
    <source>
        <dbReference type="Pfam" id="PF04290"/>
    </source>
</evidence>
<keyword evidence="4 9" id="KW-0997">Cell inner membrane</keyword>
<dbReference type="InterPro" id="IPR007387">
    <property type="entry name" value="TRAP_DctQ"/>
</dbReference>
<evidence type="ECO:0000256" key="3">
    <source>
        <dbReference type="ARBA" id="ARBA00022475"/>
    </source>
</evidence>